<dbReference type="EMBL" id="GBXM01017937">
    <property type="protein sequence ID" value="JAH90640.1"/>
    <property type="molecule type" value="Transcribed_RNA"/>
</dbReference>
<proteinExistence type="predicted"/>
<accession>A0A0E9WM22</accession>
<evidence type="ECO:0000256" key="1">
    <source>
        <dbReference type="SAM" id="Phobius"/>
    </source>
</evidence>
<organism evidence="2">
    <name type="scientific">Anguilla anguilla</name>
    <name type="common">European freshwater eel</name>
    <name type="synonym">Muraena anguilla</name>
    <dbReference type="NCBI Taxonomy" id="7936"/>
    <lineage>
        <taxon>Eukaryota</taxon>
        <taxon>Metazoa</taxon>
        <taxon>Chordata</taxon>
        <taxon>Craniata</taxon>
        <taxon>Vertebrata</taxon>
        <taxon>Euteleostomi</taxon>
        <taxon>Actinopterygii</taxon>
        <taxon>Neopterygii</taxon>
        <taxon>Teleostei</taxon>
        <taxon>Anguilliformes</taxon>
        <taxon>Anguillidae</taxon>
        <taxon>Anguilla</taxon>
    </lineage>
</organism>
<dbReference type="AlphaFoldDB" id="A0A0E9WM22"/>
<name>A0A0E9WM22_ANGAN</name>
<keyword evidence="1" id="KW-0472">Membrane</keyword>
<keyword evidence="1" id="KW-0812">Transmembrane</keyword>
<sequence length="40" mass="4751">MHCVNTCTLADTNLFCRGLFFLLLLLSELYITFLNIYTYR</sequence>
<reference evidence="2" key="1">
    <citation type="submission" date="2014-11" db="EMBL/GenBank/DDBJ databases">
        <authorList>
            <person name="Amaro Gonzalez C."/>
        </authorList>
    </citation>
    <scope>NUCLEOTIDE SEQUENCE</scope>
</reference>
<feature type="transmembrane region" description="Helical" evidence="1">
    <location>
        <begin position="19"/>
        <end position="39"/>
    </location>
</feature>
<evidence type="ECO:0000313" key="2">
    <source>
        <dbReference type="EMBL" id="JAH90640.1"/>
    </source>
</evidence>
<protein>
    <submittedName>
        <fullName evidence="2">Uncharacterized protein</fullName>
    </submittedName>
</protein>
<reference evidence="2" key="2">
    <citation type="journal article" date="2015" name="Fish Shellfish Immunol.">
        <title>Early steps in the European eel (Anguilla anguilla)-Vibrio vulnificus interaction in the gills: Role of the RtxA13 toxin.</title>
        <authorList>
            <person name="Callol A."/>
            <person name="Pajuelo D."/>
            <person name="Ebbesson L."/>
            <person name="Teles M."/>
            <person name="MacKenzie S."/>
            <person name="Amaro C."/>
        </authorList>
    </citation>
    <scope>NUCLEOTIDE SEQUENCE</scope>
</reference>
<keyword evidence="1" id="KW-1133">Transmembrane helix</keyword>